<proteinExistence type="predicted"/>
<dbReference type="InterPro" id="IPR024467">
    <property type="entry name" value="Xre/MbcA/ParS-like_toxin-bd"/>
</dbReference>
<reference evidence="2" key="1">
    <citation type="submission" date="2023-07" db="EMBL/GenBank/DDBJ databases">
        <title>A collection of bacterial strains from the Burkholderia cepacia Research Laboratory and Repository.</title>
        <authorList>
            <person name="Lipuma J."/>
            <person name="Spilker T."/>
            <person name="Caverly L."/>
        </authorList>
    </citation>
    <scope>NUCLEOTIDE SEQUENCE</scope>
    <source>
        <strain evidence="2">AU44979</strain>
    </source>
</reference>
<evidence type="ECO:0000313" key="3">
    <source>
        <dbReference type="Proteomes" id="UP001172109"/>
    </source>
</evidence>
<dbReference type="EMBL" id="JAUJQS010000079">
    <property type="protein sequence ID" value="MDN7570884.1"/>
    <property type="molecule type" value="Genomic_DNA"/>
</dbReference>
<dbReference type="RefSeq" id="WP_279608633.1">
    <property type="nucleotide sequence ID" value="NZ_JAUJQS010000079.1"/>
</dbReference>
<evidence type="ECO:0000259" key="1">
    <source>
        <dbReference type="Pfam" id="PF09722"/>
    </source>
</evidence>
<evidence type="ECO:0000313" key="2">
    <source>
        <dbReference type="EMBL" id="MDN7570884.1"/>
    </source>
</evidence>
<name>A0AAP4VND5_9BURK</name>
<gene>
    <name evidence="2" type="ORF">QZM56_41100</name>
</gene>
<dbReference type="AlphaFoldDB" id="A0AAP4VND5"/>
<protein>
    <submittedName>
        <fullName evidence="2">MbcA/ParS/Xre antitoxin family protein</fullName>
    </submittedName>
</protein>
<feature type="domain" description="Antitoxin Xre/MbcA/ParS-like toxin-binding" evidence="1">
    <location>
        <begin position="17"/>
        <end position="53"/>
    </location>
</feature>
<organism evidence="2 3">
    <name type="scientific">Burkholderia contaminans</name>
    <dbReference type="NCBI Taxonomy" id="488447"/>
    <lineage>
        <taxon>Bacteria</taxon>
        <taxon>Pseudomonadati</taxon>
        <taxon>Pseudomonadota</taxon>
        <taxon>Betaproteobacteria</taxon>
        <taxon>Burkholderiales</taxon>
        <taxon>Burkholderiaceae</taxon>
        <taxon>Burkholderia</taxon>
        <taxon>Burkholderia cepacia complex</taxon>
    </lineage>
</organism>
<comment type="caution">
    <text evidence="2">The sequence shown here is derived from an EMBL/GenBank/DDBJ whole genome shotgun (WGS) entry which is preliminary data.</text>
</comment>
<dbReference type="Proteomes" id="UP001172109">
    <property type="component" value="Unassembled WGS sequence"/>
</dbReference>
<sequence>MVEESGDQDGFDARSWLFDWLQSPLSALGDQRPVDFLHTPEGRDLISRMLASFQTGAYW</sequence>
<accession>A0AAP4VND5</accession>
<dbReference type="Pfam" id="PF09722">
    <property type="entry name" value="Xre_MbcA_ParS_C"/>
    <property type="match status" value="1"/>
</dbReference>